<dbReference type="AlphaFoldDB" id="A0A0N7LSV6"/>
<organism evidence="2 3">
    <name type="scientific">Thalassobacter stenotrophicus</name>
    <dbReference type="NCBI Taxonomy" id="266809"/>
    <lineage>
        <taxon>Bacteria</taxon>
        <taxon>Pseudomonadati</taxon>
        <taxon>Pseudomonadota</taxon>
        <taxon>Alphaproteobacteria</taxon>
        <taxon>Rhodobacterales</taxon>
        <taxon>Roseobacteraceae</taxon>
        <taxon>Thalassobacter</taxon>
    </lineage>
</organism>
<protein>
    <submittedName>
        <fullName evidence="2">Putative permease, DMT superfamily</fullName>
    </submittedName>
</protein>
<feature type="transmembrane region" description="Helical" evidence="1">
    <location>
        <begin position="135"/>
        <end position="153"/>
    </location>
</feature>
<feature type="transmembrane region" description="Helical" evidence="1">
    <location>
        <begin position="81"/>
        <end position="99"/>
    </location>
</feature>
<sequence length="291" mass="30574">MWPHACYGYAMNARIPLSAVGLMLLGMSFIPMGDTAGKLLMAWYGIDTGFIAWSRFFLGAALAFIVLRQAPPLKLMLDSRIWLRGGLISGGILSILTALKTEPIASVFGAFFIGPAVSYMLSVWLLNEPFSPQRFLLVILGFLGVLLVVQPGPNMSVGLLFAVQAGVFYGAFLTTAKWLAPVAPAPHLLLSQLLVGSILLAPVGMPSLPAFSAPIAGLTFLSAGFSAAGNMLLIVAYGRATASALAPFVYFQIVAATALGAVVFATLPDMLTWVGLAVILIAGTGAALVRR</sequence>
<feature type="transmembrane region" description="Helical" evidence="1">
    <location>
        <begin position="50"/>
        <end position="69"/>
    </location>
</feature>
<keyword evidence="1" id="KW-0812">Transmembrane</keyword>
<keyword evidence="1" id="KW-0472">Membrane</keyword>
<keyword evidence="1" id="KW-1133">Transmembrane helix</keyword>
<feature type="transmembrane region" description="Helical" evidence="1">
    <location>
        <begin position="12"/>
        <end position="30"/>
    </location>
</feature>
<evidence type="ECO:0000256" key="1">
    <source>
        <dbReference type="SAM" id="Phobius"/>
    </source>
</evidence>
<gene>
    <name evidence="2" type="ORF">THS5294_00242</name>
</gene>
<feature type="transmembrane region" description="Helical" evidence="1">
    <location>
        <begin position="211"/>
        <end position="237"/>
    </location>
</feature>
<dbReference type="EMBL" id="CYRX01000007">
    <property type="protein sequence ID" value="CUH58962.1"/>
    <property type="molecule type" value="Genomic_DNA"/>
</dbReference>
<dbReference type="SUPFAM" id="SSF103481">
    <property type="entry name" value="Multidrug resistance efflux transporter EmrE"/>
    <property type="match status" value="2"/>
</dbReference>
<name>A0A0N7LSV6_9RHOB</name>
<evidence type="ECO:0000313" key="3">
    <source>
        <dbReference type="Proteomes" id="UP000051298"/>
    </source>
</evidence>
<evidence type="ECO:0000313" key="2">
    <source>
        <dbReference type="EMBL" id="CUH58962.1"/>
    </source>
</evidence>
<feature type="transmembrane region" description="Helical" evidence="1">
    <location>
        <begin position="187"/>
        <end position="205"/>
    </location>
</feature>
<feature type="transmembrane region" description="Helical" evidence="1">
    <location>
        <begin position="270"/>
        <end position="289"/>
    </location>
</feature>
<dbReference type="InterPro" id="IPR037185">
    <property type="entry name" value="EmrE-like"/>
</dbReference>
<reference evidence="2 3" key="1">
    <citation type="submission" date="2015-09" db="EMBL/GenBank/DDBJ databases">
        <authorList>
            <consortium name="Swine Surveillance"/>
        </authorList>
    </citation>
    <scope>NUCLEOTIDE SEQUENCE [LARGE SCALE GENOMIC DNA]</scope>
    <source>
        <strain evidence="2 3">CECT 5294</strain>
    </source>
</reference>
<accession>A0A0N7LSV6</accession>
<feature type="transmembrane region" description="Helical" evidence="1">
    <location>
        <begin position="244"/>
        <end position="264"/>
    </location>
</feature>
<dbReference type="Proteomes" id="UP000051298">
    <property type="component" value="Unassembled WGS sequence"/>
</dbReference>
<dbReference type="STRING" id="266809.PM03_07540"/>
<feature type="transmembrane region" description="Helical" evidence="1">
    <location>
        <begin position="105"/>
        <end position="126"/>
    </location>
</feature>
<proteinExistence type="predicted"/>
<dbReference type="eggNOG" id="COG0697">
    <property type="taxonomic scope" value="Bacteria"/>
</dbReference>
<feature type="transmembrane region" description="Helical" evidence="1">
    <location>
        <begin position="159"/>
        <end position="180"/>
    </location>
</feature>